<protein>
    <submittedName>
        <fullName evidence="1">Uncharacterized protein</fullName>
    </submittedName>
</protein>
<dbReference type="KEGG" id="ptc:phytr_3360"/>
<dbReference type="AlphaFoldDB" id="A0A2P1P7P0"/>
<organism evidence="1 2">
    <name type="scientific">Candidatus Phycorickettsia trachydisci</name>
    <dbReference type="NCBI Taxonomy" id="2115978"/>
    <lineage>
        <taxon>Bacteria</taxon>
        <taxon>Pseudomonadati</taxon>
        <taxon>Pseudomonadota</taxon>
        <taxon>Alphaproteobacteria</taxon>
        <taxon>Rickettsiales</taxon>
        <taxon>Rickettsiaceae</taxon>
        <taxon>Candidatus Phycorickettsia</taxon>
    </lineage>
</organism>
<evidence type="ECO:0000313" key="2">
    <source>
        <dbReference type="Proteomes" id="UP000241762"/>
    </source>
</evidence>
<dbReference type="Proteomes" id="UP000241762">
    <property type="component" value="Chromosome"/>
</dbReference>
<reference evidence="1 2" key="1">
    <citation type="submission" date="2018-03" db="EMBL/GenBank/DDBJ databases">
        <title>A gene transfer event suggests a long-term partnership between eustigmatophyte algae and a novel lineage of endosymbiotic bacteria.</title>
        <authorList>
            <person name="Yurchenko T."/>
            <person name="Sevcikova T."/>
            <person name="Pribyl P."/>
            <person name="El Karkouri K."/>
            <person name="Klimes V."/>
            <person name="Amaral R."/>
            <person name="Zbrankova V."/>
            <person name="Kim E."/>
            <person name="Raoult D."/>
            <person name="Santos L.M.A."/>
            <person name="Elias M."/>
        </authorList>
    </citation>
    <scope>NUCLEOTIDE SEQUENCE [LARGE SCALE GENOMIC DNA]</scope>
    <source>
        <strain evidence="1">CCALA 838</strain>
    </source>
</reference>
<name>A0A2P1P7P0_9RICK</name>
<sequence length="368" mass="41732">MTKGILYGVDGYFEITDDGLLEEISESRAKDLQSKLDKLHNKPSEDTLEAKCEKFIELLQEAYPLIVGVGSLLYGIHTIIHNKEIRKYNADMAALEIRPRINKLKQEKAYPDREIARLQDEKLDVSLKIAQATTDWMDAVISSQNNLENDNRLDFLNSRYDKLNDKIAELTQTSSLKAQDIETLEKGIKLQNQTNFFDHLKDYSTLTPGVIGLWYVIQNPKKIFEATKDMFFIGGEIIYIIGANTFDAIKNSCKSICKSIKMPKIKMMNTGSIDSSEIEKIDVNYDEEDYKCVYDKDYTSNKKTEVAENNDIDSLVVEVAENHDMDSLVVEVGEDEHYHATCDNIDNVLHDTIDLTGDDNMGSEAPAA</sequence>
<proteinExistence type="predicted"/>
<accession>A0A2P1P7P0</accession>
<gene>
    <name evidence="1" type="ORF">phytr_3360</name>
</gene>
<keyword evidence="2" id="KW-1185">Reference proteome</keyword>
<evidence type="ECO:0000313" key="1">
    <source>
        <dbReference type="EMBL" id="AVP87289.1"/>
    </source>
</evidence>
<dbReference type="EMBL" id="CP027845">
    <property type="protein sequence ID" value="AVP87289.1"/>
    <property type="molecule type" value="Genomic_DNA"/>
</dbReference>
<dbReference type="RefSeq" id="WP_106874157.1">
    <property type="nucleotide sequence ID" value="NZ_CP027845.1"/>
</dbReference>